<dbReference type="EMBL" id="CP021109">
    <property type="protein sequence ID" value="ARP85654.1"/>
    <property type="molecule type" value="Genomic_DNA"/>
</dbReference>
<name>A0A1W6YXG0_9BORD</name>
<evidence type="ECO:0000313" key="2">
    <source>
        <dbReference type="EMBL" id="ARP85654.1"/>
    </source>
</evidence>
<feature type="region of interest" description="Disordered" evidence="1">
    <location>
        <begin position="1"/>
        <end position="26"/>
    </location>
</feature>
<organism evidence="2 3">
    <name type="scientific">Bordetella genomosp. 9</name>
    <dbReference type="NCBI Taxonomy" id="1416803"/>
    <lineage>
        <taxon>Bacteria</taxon>
        <taxon>Pseudomonadati</taxon>
        <taxon>Pseudomonadota</taxon>
        <taxon>Betaproteobacteria</taxon>
        <taxon>Burkholderiales</taxon>
        <taxon>Alcaligenaceae</taxon>
        <taxon>Bordetella</taxon>
    </lineage>
</organism>
<dbReference type="RefSeq" id="WP_086071716.1">
    <property type="nucleotide sequence ID" value="NZ_CP021109.1"/>
</dbReference>
<reference evidence="2 3" key="1">
    <citation type="submission" date="2017-05" db="EMBL/GenBank/DDBJ databases">
        <title>Complete and WGS of Bordetella genogroups.</title>
        <authorList>
            <person name="Spilker T."/>
            <person name="LiPuma J."/>
        </authorList>
    </citation>
    <scope>NUCLEOTIDE SEQUENCE [LARGE SCALE GENOMIC DNA]</scope>
    <source>
        <strain evidence="2 3">AU17164</strain>
    </source>
</reference>
<dbReference type="Proteomes" id="UP000194139">
    <property type="component" value="Chromosome"/>
</dbReference>
<gene>
    <name evidence="2" type="ORF">CAL13_05095</name>
</gene>
<evidence type="ECO:0000256" key="1">
    <source>
        <dbReference type="SAM" id="MobiDB-lite"/>
    </source>
</evidence>
<protein>
    <recommendedName>
        <fullName evidence="4">EscI/YscI/HrpB family type III secretion system inner rod protein</fullName>
    </recommendedName>
</protein>
<accession>A0A1W6YXG0</accession>
<evidence type="ECO:0000313" key="3">
    <source>
        <dbReference type="Proteomes" id="UP000194139"/>
    </source>
</evidence>
<sequence length="153" mass="16009">MLSAIDGSLLAGRKGDTPVRPDPASSEATKQFNAIMNGSSGQPDGGGNAISVQSQLLAHALSAAPSSQANSRSIGDRILEVFRHGAVAITHDWSEVQNGLQRVGNNVSSSSGGQTLHDLVTLQMRFVIAATKTDMMTKAIGKTLYTVDSISRM</sequence>
<dbReference type="AlphaFoldDB" id="A0A1W6YXG0"/>
<proteinExistence type="predicted"/>
<evidence type="ECO:0008006" key="4">
    <source>
        <dbReference type="Google" id="ProtNLM"/>
    </source>
</evidence>
<keyword evidence="3" id="KW-1185">Reference proteome</keyword>